<keyword evidence="2" id="KW-1185">Reference proteome</keyword>
<sequence length="110" mass="13458">MTKYKDILKLEFKDALAHFRRDRKFFHVYRIDRLLINGSIIYFDYYYIPSDNPNTVIKEIDLHEFGKLRFEINTKTSYGEIVTEDYMQIINNFFENYDVHSESEKLDIKR</sequence>
<evidence type="ECO:0000313" key="1">
    <source>
        <dbReference type="EMBL" id="AKA61255.1"/>
    </source>
</evidence>
<dbReference type="EMBL" id="KP881332">
    <property type="protein sequence ID" value="AKA61255.1"/>
    <property type="molecule type" value="Genomic_DNA"/>
</dbReference>
<name>A0A0U1ZZS0_9CAUD</name>
<proteinExistence type="predicted"/>
<organism evidence="1 2">
    <name type="scientific">Staphylococcus phage Stau2</name>
    <dbReference type="NCBI Taxonomy" id="1200862"/>
    <lineage>
        <taxon>Viruses</taxon>
        <taxon>Duplodnaviria</taxon>
        <taxon>Heunggongvirae</taxon>
        <taxon>Uroviricota</taxon>
        <taxon>Caudoviricetes</taxon>
        <taxon>Herelleviridae</taxon>
        <taxon>Twortvirinae</taxon>
        <taxon>Silviavirus</taxon>
        <taxon>Silviavirus stau2</taxon>
    </lineage>
</organism>
<accession>A0A0U1ZZS0</accession>
<dbReference type="RefSeq" id="YP_009275761.1">
    <property type="nucleotide sequence ID" value="NC_030933.1"/>
</dbReference>
<evidence type="ECO:0000313" key="2">
    <source>
        <dbReference type="Proteomes" id="UP000207597"/>
    </source>
</evidence>
<dbReference type="GeneID" id="28802217"/>
<dbReference type="Proteomes" id="UP000207597">
    <property type="component" value="Segment"/>
</dbReference>
<dbReference type="KEGG" id="vg:28802217"/>
<protein>
    <submittedName>
        <fullName evidence="1">Putative membrane protein</fullName>
    </submittedName>
</protein>
<reference evidence="1 2" key="1">
    <citation type="journal article" date="2016" name="Virus Genes">
        <title>Genomic analysis of Staphylococcus phage Stau2 isolated from medical specimen.</title>
        <authorList>
            <person name="Hsieh S.E."/>
            <person name="Tseng Y.H."/>
            <person name="Lo H.H."/>
            <person name="Chen S.T."/>
            <person name="Wu C.N."/>
        </authorList>
    </citation>
    <scope>NUCLEOTIDE SEQUENCE [LARGE SCALE GENOMIC DNA]</scope>
</reference>
<gene>
    <name evidence="1" type="ORF">Stau2_4</name>
</gene>